<dbReference type="FunFam" id="3.40.50.10050:FF:000001">
    <property type="entry name" value="Translation initiation factor IF-2"/>
    <property type="match status" value="1"/>
</dbReference>
<comment type="caution">
    <text evidence="11">The sequence shown here is derived from an EMBL/GenBank/DDBJ whole genome shotgun (WGS) entry which is preliminary data.</text>
</comment>
<evidence type="ECO:0000256" key="8">
    <source>
        <dbReference type="ARBA" id="ARBA00023134"/>
    </source>
</evidence>
<dbReference type="InterPro" id="IPR009000">
    <property type="entry name" value="Transl_B-barrel_sf"/>
</dbReference>
<dbReference type="SUPFAM" id="SSF52156">
    <property type="entry name" value="Initiation factor IF2/eIF5b, domain 3"/>
    <property type="match status" value="1"/>
</dbReference>
<dbReference type="InterPro" id="IPR000795">
    <property type="entry name" value="T_Tr_GTP-bd_dom"/>
</dbReference>
<name>A0A132A254_SARSC</name>
<dbReference type="InterPro" id="IPR005225">
    <property type="entry name" value="Small_GTP-bd"/>
</dbReference>
<dbReference type="SUPFAM" id="SSF50447">
    <property type="entry name" value="Translation proteins"/>
    <property type="match status" value="2"/>
</dbReference>
<dbReference type="NCBIfam" id="TIGR00487">
    <property type="entry name" value="IF-2"/>
    <property type="match status" value="1"/>
</dbReference>
<comment type="subcellular location">
    <subcellularLocation>
        <location evidence="1">Mitochondrion</location>
    </subcellularLocation>
</comment>
<dbReference type="Gene3D" id="3.40.50.300">
    <property type="entry name" value="P-loop containing nucleotide triphosphate hydrolases"/>
    <property type="match status" value="1"/>
</dbReference>
<dbReference type="CDD" id="cd01887">
    <property type="entry name" value="IF2_eIF5B"/>
    <property type="match status" value="1"/>
</dbReference>
<keyword evidence="7" id="KW-0496">Mitochondrion</keyword>
<dbReference type="PRINTS" id="PR00315">
    <property type="entry name" value="ELONGATNFCT"/>
</dbReference>
<dbReference type="InterPro" id="IPR023115">
    <property type="entry name" value="TIF_IF2_dom3"/>
</dbReference>
<dbReference type="Proteomes" id="UP000616769">
    <property type="component" value="Unassembled WGS sequence"/>
</dbReference>
<dbReference type="FunFam" id="3.40.50.300:FF:000019">
    <property type="entry name" value="Translation initiation factor IF-2"/>
    <property type="match status" value="1"/>
</dbReference>
<sequence>MNVHRSTSRIFYKFFKTIYRIDHLNFTSLVKNAALQNAPRKSHANPTISFESIVKKIEDYSALKIGTDVRKRPPIVTIMGHVDHGKTTLLDSIRKSELVKGEHGGITQHIGAFVVALDENNKRLEDLVVFLDTPGHKAFSLMRERGALVTDIVVLVVAADDGVMEQTIESINFAQKYNVPMIVAVNKIDKVQNIEDNLDNIRLSLKAYGLKFEDEGGDTQVVRISALQNQGIYELKESILALAETLELKARVDGHVRGNIIESSIHPHRGRLSTVLVQQGTLKKTNYLVAVNFQNESISWAKVRSMFNENGQVIDQTRPGFPAQIIGWRDDSLPNAGDEIWQLNSERQIKEILEMNRTLQSEKKKFSDLIAINEKRQEHEKVYKTELLALREAGIRYKRKKAIGPRQKLYSKEDDEFKISVVLKADVDGSMEVLLDLFDSFPNESSPIKLNLVHYSLGNVTENDIELASCFPNGIIYTFNVGVFTPALLKLSKELGVPIKRFNVIYHLVDHLKETLENRMPLIKKEQIIGEAIVLQEFIINEKKKKVPVAGCRCSKGSLNKNSLYRLIRSGKTIADNLKLVSIRHHKNEVDTIKKDLECGLMFEDNFIQTKQSETIRFQSQDVLVCYHL</sequence>
<keyword evidence="6" id="KW-0809">Transit peptide</keyword>
<evidence type="ECO:0000256" key="1">
    <source>
        <dbReference type="ARBA" id="ARBA00004173"/>
    </source>
</evidence>
<evidence type="ECO:0000256" key="7">
    <source>
        <dbReference type="ARBA" id="ARBA00023128"/>
    </source>
</evidence>
<dbReference type="PANTHER" id="PTHR43381:SF20">
    <property type="entry name" value="TRANSLATION INITIATION FACTOR IF-2, MITOCHONDRIAL"/>
    <property type="match status" value="1"/>
</dbReference>
<dbReference type="GO" id="GO:0003924">
    <property type="term" value="F:GTPase activity"/>
    <property type="evidence" value="ECO:0007669"/>
    <property type="project" value="InterPro"/>
</dbReference>
<dbReference type="OrthoDB" id="361630at2759"/>
<evidence type="ECO:0000256" key="2">
    <source>
        <dbReference type="ARBA" id="ARBA00007733"/>
    </source>
</evidence>
<keyword evidence="8" id="KW-0342">GTP-binding</keyword>
<dbReference type="SUPFAM" id="SSF52540">
    <property type="entry name" value="P-loop containing nucleoside triphosphate hydrolases"/>
    <property type="match status" value="1"/>
</dbReference>
<organism evidence="11 12">
    <name type="scientific">Sarcoptes scabiei</name>
    <name type="common">Itch mite</name>
    <name type="synonym">Acarus scabiei</name>
    <dbReference type="NCBI Taxonomy" id="52283"/>
    <lineage>
        <taxon>Eukaryota</taxon>
        <taxon>Metazoa</taxon>
        <taxon>Ecdysozoa</taxon>
        <taxon>Arthropoda</taxon>
        <taxon>Chelicerata</taxon>
        <taxon>Arachnida</taxon>
        <taxon>Acari</taxon>
        <taxon>Acariformes</taxon>
        <taxon>Sarcoptiformes</taxon>
        <taxon>Astigmata</taxon>
        <taxon>Psoroptidia</taxon>
        <taxon>Sarcoptoidea</taxon>
        <taxon>Sarcoptidae</taxon>
        <taxon>Sarcoptinae</taxon>
        <taxon>Sarcoptes</taxon>
    </lineage>
</organism>
<dbReference type="Gene3D" id="2.40.30.10">
    <property type="entry name" value="Translation factors"/>
    <property type="match status" value="2"/>
</dbReference>
<reference evidence="11 12" key="1">
    <citation type="journal article" date="2015" name="Parasit. Vectors">
        <title>Draft genome of the scabies mite.</title>
        <authorList>
            <person name="Rider S.D.Jr."/>
            <person name="Morgan M.S."/>
            <person name="Arlian L.G."/>
        </authorList>
    </citation>
    <scope>NUCLEOTIDE SEQUENCE [LARGE SCALE GENOMIC DNA]</scope>
    <source>
        <strain evidence="11">Arlian Lab</strain>
    </source>
</reference>
<evidence type="ECO:0000256" key="4">
    <source>
        <dbReference type="ARBA" id="ARBA00022741"/>
    </source>
</evidence>
<dbReference type="NCBIfam" id="TIGR00231">
    <property type="entry name" value="small_GTP"/>
    <property type="match status" value="1"/>
</dbReference>
<dbReference type="PANTHER" id="PTHR43381">
    <property type="entry name" value="TRANSLATION INITIATION FACTOR IF-2-RELATED"/>
    <property type="match status" value="1"/>
</dbReference>
<dbReference type="GO" id="GO:0005525">
    <property type="term" value="F:GTP binding"/>
    <property type="evidence" value="ECO:0007669"/>
    <property type="project" value="UniProtKB-KW"/>
</dbReference>
<evidence type="ECO:0000259" key="10">
    <source>
        <dbReference type="PROSITE" id="PS51722"/>
    </source>
</evidence>
<feature type="domain" description="Tr-type G" evidence="10">
    <location>
        <begin position="71"/>
        <end position="247"/>
    </location>
</feature>
<accession>A0A132A254</accession>
<evidence type="ECO:0000256" key="5">
    <source>
        <dbReference type="ARBA" id="ARBA00022917"/>
    </source>
</evidence>
<keyword evidence="5" id="KW-0648">Protein biosynthesis</keyword>
<dbReference type="EMBL" id="JXLN01010069">
    <property type="protein sequence ID" value="KPM05067.1"/>
    <property type="molecule type" value="Genomic_DNA"/>
</dbReference>
<dbReference type="GO" id="GO:0005739">
    <property type="term" value="C:mitochondrion"/>
    <property type="evidence" value="ECO:0007669"/>
    <property type="project" value="UniProtKB-SubCell"/>
</dbReference>
<dbReference type="Pfam" id="PF11987">
    <property type="entry name" value="IF-2"/>
    <property type="match status" value="1"/>
</dbReference>
<comment type="similarity">
    <text evidence="2">Belongs to the TRAFAC class translation factor GTPase superfamily. Classic translation factor GTPase family. IF-2 subfamily.</text>
</comment>
<dbReference type="Pfam" id="PF22042">
    <property type="entry name" value="EF-G_D2"/>
    <property type="match status" value="1"/>
</dbReference>
<dbReference type="VEuPathDB" id="VectorBase:SSCA005057"/>
<protein>
    <recommendedName>
        <fullName evidence="9">Translation initiation factor IF-2, mitochondrial</fullName>
    </recommendedName>
</protein>
<dbReference type="FunFam" id="2.40.30.10:FF:000008">
    <property type="entry name" value="Translation initiation factor IF-2"/>
    <property type="match status" value="1"/>
</dbReference>
<dbReference type="InterPro" id="IPR027417">
    <property type="entry name" value="P-loop_NTPase"/>
</dbReference>
<dbReference type="Pfam" id="PF00009">
    <property type="entry name" value="GTP_EFTU"/>
    <property type="match status" value="1"/>
</dbReference>
<evidence type="ECO:0000256" key="6">
    <source>
        <dbReference type="ARBA" id="ARBA00022946"/>
    </source>
</evidence>
<dbReference type="InterPro" id="IPR015760">
    <property type="entry name" value="TIF_IF2"/>
</dbReference>
<dbReference type="Gene3D" id="3.40.50.10050">
    <property type="entry name" value="Translation initiation factor IF- 2, domain 3"/>
    <property type="match status" value="1"/>
</dbReference>
<dbReference type="InterPro" id="IPR053905">
    <property type="entry name" value="EF-G-like_DII"/>
</dbReference>
<dbReference type="PROSITE" id="PS51722">
    <property type="entry name" value="G_TR_2"/>
    <property type="match status" value="1"/>
</dbReference>
<feature type="non-terminal residue" evidence="11">
    <location>
        <position position="629"/>
    </location>
</feature>
<keyword evidence="4" id="KW-0547">Nucleotide-binding</keyword>
<dbReference type="InterPro" id="IPR000178">
    <property type="entry name" value="TF_IF2_bacterial-like"/>
</dbReference>
<evidence type="ECO:0000313" key="12">
    <source>
        <dbReference type="Proteomes" id="UP000616769"/>
    </source>
</evidence>
<evidence type="ECO:0000256" key="9">
    <source>
        <dbReference type="ARBA" id="ARBA00044200"/>
    </source>
</evidence>
<dbReference type="GO" id="GO:0003743">
    <property type="term" value="F:translation initiation factor activity"/>
    <property type="evidence" value="ECO:0007669"/>
    <property type="project" value="UniProtKB-KW"/>
</dbReference>
<gene>
    <name evidence="11" type="ORF">QR98_0035260</name>
</gene>
<evidence type="ECO:0000256" key="3">
    <source>
        <dbReference type="ARBA" id="ARBA00022540"/>
    </source>
</evidence>
<dbReference type="InterPro" id="IPR036925">
    <property type="entry name" value="TIF_IF2_dom3_sf"/>
</dbReference>
<dbReference type="AlphaFoldDB" id="A0A132A254"/>
<proteinExistence type="inferred from homology"/>
<evidence type="ECO:0000313" key="11">
    <source>
        <dbReference type="EMBL" id="KPM05067.1"/>
    </source>
</evidence>
<keyword evidence="3 11" id="KW-0396">Initiation factor</keyword>